<proteinExistence type="inferred from homology"/>
<dbReference type="PANTHER" id="PTHR30465:SF0">
    <property type="entry name" value="OLIGOPEPTIDE TRANSPORT SYSTEM PERMEASE PROTEIN APPB"/>
    <property type="match status" value="1"/>
</dbReference>
<evidence type="ECO:0000256" key="3">
    <source>
        <dbReference type="ARBA" id="ARBA00022475"/>
    </source>
</evidence>
<dbReference type="InterPro" id="IPR000515">
    <property type="entry name" value="MetI-like"/>
</dbReference>
<evidence type="ECO:0000259" key="8">
    <source>
        <dbReference type="PROSITE" id="PS50928"/>
    </source>
</evidence>
<dbReference type="Pfam" id="PF00528">
    <property type="entry name" value="BPD_transp_1"/>
    <property type="match status" value="1"/>
</dbReference>
<keyword evidence="4 7" id="KW-0812">Transmembrane</keyword>
<feature type="transmembrane region" description="Helical" evidence="7">
    <location>
        <begin position="94"/>
        <end position="112"/>
    </location>
</feature>
<feature type="transmembrane region" description="Helical" evidence="7">
    <location>
        <begin position="7"/>
        <end position="27"/>
    </location>
</feature>
<evidence type="ECO:0000256" key="1">
    <source>
        <dbReference type="ARBA" id="ARBA00004651"/>
    </source>
</evidence>
<dbReference type="PROSITE" id="PS50928">
    <property type="entry name" value="ABC_TM1"/>
    <property type="match status" value="1"/>
</dbReference>
<comment type="caution">
    <text evidence="9">The sequence shown here is derived from an EMBL/GenBank/DDBJ whole genome shotgun (WGS) entry which is preliminary data.</text>
</comment>
<evidence type="ECO:0000256" key="4">
    <source>
        <dbReference type="ARBA" id="ARBA00022692"/>
    </source>
</evidence>
<accession>A0ABW4MUR6</accession>
<dbReference type="RefSeq" id="WP_304215387.1">
    <property type="nucleotide sequence ID" value="NZ_JBHUEK010000029.1"/>
</dbReference>
<evidence type="ECO:0000313" key="9">
    <source>
        <dbReference type="EMBL" id="MFD1780909.1"/>
    </source>
</evidence>
<dbReference type="SUPFAM" id="SSF161098">
    <property type="entry name" value="MetI-like"/>
    <property type="match status" value="1"/>
</dbReference>
<keyword evidence="5 7" id="KW-1133">Transmembrane helix</keyword>
<dbReference type="PANTHER" id="PTHR30465">
    <property type="entry name" value="INNER MEMBRANE ABC TRANSPORTER"/>
    <property type="match status" value="1"/>
</dbReference>
<feature type="domain" description="ABC transmembrane type-1" evidence="8">
    <location>
        <begin position="88"/>
        <end position="295"/>
    </location>
</feature>
<keyword evidence="2 7" id="KW-0813">Transport</keyword>
<evidence type="ECO:0000256" key="2">
    <source>
        <dbReference type="ARBA" id="ARBA00022448"/>
    </source>
</evidence>
<dbReference type="InterPro" id="IPR035906">
    <property type="entry name" value="MetI-like_sf"/>
</dbReference>
<feature type="transmembrane region" description="Helical" evidence="7">
    <location>
        <begin position="276"/>
        <end position="298"/>
    </location>
</feature>
<dbReference type="EMBL" id="JBHUEK010000029">
    <property type="protein sequence ID" value="MFD1780909.1"/>
    <property type="molecule type" value="Genomic_DNA"/>
</dbReference>
<evidence type="ECO:0000256" key="5">
    <source>
        <dbReference type="ARBA" id="ARBA00022989"/>
    </source>
</evidence>
<dbReference type="Proteomes" id="UP001597227">
    <property type="component" value="Unassembled WGS sequence"/>
</dbReference>
<reference evidence="10" key="1">
    <citation type="journal article" date="2019" name="Int. J. Syst. Evol. Microbiol.">
        <title>The Global Catalogue of Microorganisms (GCM) 10K type strain sequencing project: providing services to taxonomists for standard genome sequencing and annotation.</title>
        <authorList>
            <consortium name="The Broad Institute Genomics Platform"/>
            <consortium name="The Broad Institute Genome Sequencing Center for Infectious Disease"/>
            <person name="Wu L."/>
            <person name="Ma J."/>
        </authorList>
    </citation>
    <scope>NUCLEOTIDE SEQUENCE [LARGE SCALE GENOMIC DNA]</scope>
    <source>
        <strain evidence="10">CCUG 15531</strain>
    </source>
</reference>
<feature type="transmembrane region" description="Helical" evidence="7">
    <location>
        <begin position="124"/>
        <end position="150"/>
    </location>
</feature>
<comment type="similarity">
    <text evidence="7">Belongs to the binding-protein-dependent transport system permease family.</text>
</comment>
<evidence type="ECO:0000313" key="10">
    <source>
        <dbReference type="Proteomes" id="UP001597227"/>
    </source>
</evidence>
<evidence type="ECO:0000256" key="7">
    <source>
        <dbReference type="RuleBase" id="RU363032"/>
    </source>
</evidence>
<name>A0ABW4MUR6_9BACI</name>
<sequence length="305" mass="34128">MGVVKEFGKILAIYLCVFLCVILFVLFPREPSIDFSGKAMTVEYSYQFNLKEYATSVGTFLKDVYENKSLGGTKFASLSAEDEIAKFFPRSLKIIVIGFILSVVFGIVKGILDYRWTNSKKSFLGSGATWFLSGVPDFFIIICLSYFLLLYVPDFSIMGTEAWWKFIAPSILVSIAPMLYVARITSVSLLTQDREPYIQVAFAKGFTKNKVLLNHMMRSCLITVSSHLQSIMVFVLSNLLVVEYLLGYQGAAYRLFSAIGYTNFIPPGGGADERGLIIGICISFLILVMVAHMISQVLKMRLDPK</sequence>
<gene>
    <name evidence="9" type="ORF">ACFSFW_19845</name>
</gene>
<keyword evidence="3" id="KW-1003">Cell membrane</keyword>
<keyword evidence="6 7" id="KW-0472">Membrane</keyword>
<organism evidence="9 10">
    <name type="scientific">Fredinandcohnia salidurans</name>
    <dbReference type="NCBI Taxonomy" id="2595041"/>
    <lineage>
        <taxon>Bacteria</taxon>
        <taxon>Bacillati</taxon>
        <taxon>Bacillota</taxon>
        <taxon>Bacilli</taxon>
        <taxon>Bacillales</taxon>
        <taxon>Bacillaceae</taxon>
        <taxon>Fredinandcohnia</taxon>
    </lineage>
</organism>
<evidence type="ECO:0000256" key="6">
    <source>
        <dbReference type="ARBA" id="ARBA00023136"/>
    </source>
</evidence>
<comment type="subcellular location">
    <subcellularLocation>
        <location evidence="1 7">Cell membrane</location>
        <topology evidence="1 7">Multi-pass membrane protein</topology>
    </subcellularLocation>
</comment>
<feature type="transmembrane region" description="Helical" evidence="7">
    <location>
        <begin position="162"/>
        <end position="182"/>
    </location>
</feature>
<feature type="transmembrane region" description="Helical" evidence="7">
    <location>
        <begin position="220"/>
        <end position="246"/>
    </location>
</feature>
<protein>
    <submittedName>
        <fullName evidence="9">ABC transporter permease subunit</fullName>
    </submittedName>
</protein>
<keyword evidence="10" id="KW-1185">Reference proteome</keyword>